<dbReference type="PROSITE" id="PS01124">
    <property type="entry name" value="HTH_ARAC_FAMILY_2"/>
    <property type="match status" value="1"/>
</dbReference>
<dbReference type="InterPro" id="IPR009057">
    <property type="entry name" value="Homeodomain-like_sf"/>
</dbReference>
<protein>
    <submittedName>
        <fullName evidence="5">Helix-turn-helix transcriptional regulator</fullName>
    </submittedName>
</protein>
<dbReference type="PANTHER" id="PTHR46796:SF6">
    <property type="entry name" value="ARAC SUBFAMILY"/>
    <property type="match status" value="1"/>
</dbReference>
<keyword evidence="3" id="KW-0804">Transcription</keyword>
<dbReference type="Proteomes" id="UP001597114">
    <property type="component" value="Unassembled WGS sequence"/>
</dbReference>
<proteinExistence type="predicted"/>
<dbReference type="RefSeq" id="WP_344727809.1">
    <property type="nucleotide sequence ID" value="NZ_BAAAUS010000046.1"/>
</dbReference>
<dbReference type="Pfam" id="PF12833">
    <property type="entry name" value="HTH_18"/>
    <property type="match status" value="1"/>
</dbReference>
<comment type="caution">
    <text evidence="5">The sequence shown here is derived from an EMBL/GenBank/DDBJ whole genome shotgun (WGS) entry which is preliminary data.</text>
</comment>
<dbReference type="Pfam" id="PF14525">
    <property type="entry name" value="AraC_binding_2"/>
    <property type="match status" value="1"/>
</dbReference>
<reference evidence="6" key="1">
    <citation type="journal article" date="2019" name="Int. J. Syst. Evol. Microbiol.">
        <title>The Global Catalogue of Microorganisms (GCM) 10K type strain sequencing project: providing services to taxonomists for standard genome sequencing and annotation.</title>
        <authorList>
            <consortium name="The Broad Institute Genomics Platform"/>
            <consortium name="The Broad Institute Genome Sequencing Center for Infectious Disease"/>
            <person name="Wu L."/>
            <person name="Ma J."/>
        </authorList>
    </citation>
    <scope>NUCLEOTIDE SEQUENCE [LARGE SCALE GENOMIC DNA]</scope>
    <source>
        <strain evidence="6">CCM 7043</strain>
    </source>
</reference>
<feature type="domain" description="HTH araC/xylS-type" evidence="4">
    <location>
        <begin position="205"/>
        <end position="306"/>
    </location>
</feature>
<dbReference type="InterPro" id="IPR035418">
    <property type="entry name" value="AraC-bd_2"/>
</dbReference>
<keyword evidence="2" id="KW-0238">DNA-binding</keyword>
<dbReference type="SMART" id="SM00342">
    <property type="entry name" value="HTH_ARAC"/>
    <property type="match status" value="1"/>
</dbReference>
<dbReference type="Gene3D" id="1.10.10.60">
    <property type="entry name" value="Homeodomain-like"/>
    <property type="match status" value="1"/>
</dbReference>
<evidence type="ECO:0000256" key="1">
    <source>
        <dbReference type="ARBA" id="ARBA00023015"/>
    </source>
</evidence>
<dbReference type="PANTHER" id="PTHR46796">
    <property type="entry name" value="HTH-TYPE TRANSCRIPTIONAL ACTIVATOR RHAS-RELATED"/>
    <property type="match status" value="1"/>
</dbReference>
<dbReference type="SUPFAM" id="SSF46689">
    <property type="entry name" value="Homeodomain-like"/>
    <property type="match status" value="1"/>
</dbReference>
<dbReference type="InterPro" id="IPR050204">
    <property type="entry name" value="AraC_XylS_family_regulators"/>
</dbReference>
<keyword evidence="6" id="KW-1185">Reference proteome</keyword>
<evidence type="ECO:0000256" key="3">
    <source>
        <dbReference type="ARBA" id="ARBA00023163"/>
    </source>
</evidence>
<keyword evidence="1" id="KW-0805">Transcription regulation</keyword>
<dbReference type="InterPro" id="IPR018060">
    <property type="entry name" value="HTH_AraC"/>
</dbReference>
<sequence length="325" mass="36458">MQIREFSGEELEDVAGEFFLPMIARTGPGFRGRVAVQEFGEALTLSRSHWGGPMMTLRTDRMAARASTCNRLLFCVYSAGRGRVRQHDRCAEQPAGTGVLCESRSRFERVSSTETWSLTLRFPRQLLPLRTAEITEACARSVATTAPAMQMLSAYLGRLFEAADDLTDQQRMDAGRAAIALLAMALRDVTPSVPGGAGPEKVLLDMMRRHVREHLADPDLRVEELARRHHVSVSHAYTLFERIGTTPGAYLREERLQAAQAMLSDRRHDWLRISDIAAAVGFLDLRTFERAFRRRYVMTPSGWRQERLHAGSAPLPDRETGESVS</sequence>
<organism evidence="5 6">
    <name type="scientific">Pseudonocardia yunnanensis</name>
    <dbReference type="NCBI Taxonomy" id="58107"/>
    <lineage>
        <taxon>Bacteria</taxon>
        <taxon>Bacillati</taxon>
        <taxon>Actinomycetota</taxon>
        <taxon>Actinomycetes</taxon>
        <taxon>Pseudonocardiales</taxon>
        <taxon>Pseudonocardiaceae</taxon>
        <taxon>Pseudonocardia</taxon>
    </lineage>
</organism>
<evidence type="ECO:0000313" key="6">
    <source>
        <dbReference type="Proteomes" id="UP001597114"/>
    </source>
</evidence>
<accession>A0ABW4F6E0</accession>
<dbReference type="EMBL" id="JBHUCO010000058">
    <property type="protein sequence ID" value="MFD1523201.1"/>
    <property type="molecule type" value="Genomic_DNA"/>
</dbReference>
<name>A0ABW4F6E0_9PSEU</name>
<evidence type="ECO:0000313" key="5">
    <source>
        <dbReference type="EMBL" id="MFD1523201.1"/>
    </source>
</evidence>
<gene>
    <name evidence="5" type="ORF">ACFSJD_37350</name>
</gene>
<evidence type="ECO:0000256" key="2">
    <source>
        <dbReference type="ARBA" id="ARBA00023125"/>
    </source>
</evidence>
<evidence type="ECO:0000259" key="4">
    <source>
        <dbReference type="PROSITE" id="PS01124"/>
    </source>
</evidence>